<keyword evidence="7" id="KW-1133">Transmembrane helix</keyword>
<dbReference type="EMBL" id="JAGEMK010000006">
    <property type="protein sequence ID" value="MBO1752505.1"/>
    <property type="molecule type" value="Genomic_DNA"/>
</dbReference>
<feature type="transmembrane region" description="Helical" evidence="7">
    <location>
        <begin position="282"/>
        <end position="306"/>
    </location>
</feature>
<evidence type="ECO:0000256" key="7">
    <source>
        <dbReference type="SAM" id="Phobius"/>
    </source>
</evidence>
<dbReference type="PROSITE" id="PS51002">
    <property type="entry name" value="CYTB_NTER"/>
    <property type="match status" value="1"/>
</dbReference>
<dbReference type="InterPro" id="IPR016174">
    <property type="entry name" value="Di-haem_cyt_TM"/>
</dbReference>
<dbReference type="AlphaFoldDB" id="A0A939LTQ2"/>
<evidence type="ECO:0000313" key="9">
    <source>
        <dbReference type="EMBL" id="MBO1752505.1"/>
    </source>
</evidence>
<protein>
    <recommendedName>
        <fullName evidence="3">Cytochrome bc1 complex cytochrome b subunit</fullName>
        <ecNumber evidence="2">7.1.1.8</ecNumber>
    </recommendedName>
    <alternativeName>
        <fullName evidence="5">Cytochrome bc1 reductase complex subunit QcrB</fullName>
    </alternativeName>
</protein>
<dbReference type="GO" id="GO:0016020">
    <property type="term" value="C:membrane"/>
    <property type="evidence" value="ECO:0007669"/>
    <property type="project" value="InterPro"/>
</dbReference>
<dbReference type="GO" id="GO:0016491">
    <property type="term" value="F:oxidoreductase activity"/>
    <property type="evidence" value="ECO:0007669"/>
    <property type="project" value="InterPro"/>
</dbReference>
<evidence type="ECO:0000256" key="6">
    <source>
        <dbReference type="SAM" id="MobiDB-lite"/>
    </source>
</evidence>
<evidence type="ECO:0000256" key="2">
    <source>
        <dbReference type="ARBA" id="ARBA00012951"/>
    </source>
</evidence>
<gene>
    <name evidence="9" type="ORF">J4G33_11900</name>
</gene>
<keyword evidence="10" id="KW-1185">Reference proteome</keyword>
<feature type="transmembrane region" description="Helical" evidence="7">
    <location>
        <begin position="161"/>
        <end position="183"/>
    </location>
</feature>
<keyword evidence="7" id="KW-0472">Membrane</keyword>
<evidence type="ECO:0000259" key="8">
    <source>
        <dbReference type="PROSITE" id="PS51002"/>
    </source>
</evidence>
<dbReference type="PANTHER" id="PTHR19271">
    <property type="entry name" value="CYTOCHROME B"/>
    <property type="match status" value="1"/>
</dbReference>
<dbReference type="InterPro" id="IPR027387">
    <property type="entry name" value="Cytb/b6-like_sf"/>
</dbReference>
<evidence type="ECO:0000313" key="10">
    <source>
        <dbReference type="Proteomes" id="UP000664209"/>
    </source>
</evidence>
<dbReference type="Proteomes" id="UP000664209">
    <property type="component" value="Unassembled WGS sequence"/>
</dbReference>
<feature type="transmembrane region" description="Helical" evidence="7">
    <location>
        <begin position="358"/>
        <end position="382"/>
    </location>
</feature>
<dbReference type="Pfam" id="PF13631">
    <property type="entry name" value="Cytochrom_B_N_2"/>
    <property type="match status" value="1"/>
</dbReference>
<feature type="region of interest" description="Disordered" evidence="6">
    <location>
        <begin position="464"/>
        <end position="491"/>
    </location>
</feature>
<dbReference type="InterPro" id="IPR005797">
    <property type="entry name" value="Cyt_b/b6_N"/>
</dbReference>
<keyword evidence="7" id="KW-0812">Transmembrane</keyword>
<sequence>MAVASMLVLAFTGILLAFTYTPSSEMVTYDGPYAPLVGAEVSAAFDSTMDISFAQIGGMLIRQTHHWAALLMPAAMVLQILALFFTGGFRRPRRAGWVLLTLAFLTVLLAGWSGYALPDDMLSGTGLRIVEGVVLGIPVIGTRLVSWMFGGRFPGEIVEHLYPVHVLIAPTLVVLLLLTRGWLAYRHGSPGPAGTGTPVQASLGLRLWPDAAMRAVGLTAITSSVLVLLGATSTINPIWTYGPTSAGNVGAGSQPDWYMGFLDGALRLVPAGWETEWFGWTWTFAILAPLAVVGVYFVLVIAYPFVESWVTNDSAEHHVLDRPRNVPVRTGIGVAGALFYGILWAAAGSDVLATTFSISFEAIITTLQVALVVGPPLAFGITRRIGIGLQRRDRKVLLHGHETGRIVRTPNGGYVETHQPITAGERVRLAVTPAPIPPARPDQDGRLTHRERLRGVLARQFEDGHVAIARPDAEQAPTRGQLSARDHPQPR</sequence>
<organism evidence="9 10">
    <name type="scientific">Actinotalea soli</name>
    <dbReference type="NCBI Taxonomy" id="2819234"/>
    <lineage>
        <taxon>Bacteria</taxon>
        <taxon>Bacillati</taxon>
        <taxon>Actinomycetota</taxon>
        <taxon>Actinomycetes</taxon>
        <taxon>Micrococcales</taxon>
        <taxon>Cellulomonadaceae</taxon>
        <taxon>Actinotalea</taxon>
    </lineage>
</organism>
<dbReference type="EC" id="7.1.1.8" evidence="2"/>
<evidence type="ECO:0000256" key="5">
    <source>
        <dbReference type="ARBA" id="ARBA00029568"/>
    </source>
</evidence>
<evidence type="ECO:0000256" key="1">
    <source>
        <dbReference type="ARBA" id="ARBA00001971"/>
    </source>
</evidence>
<dbReference type="PANTHER" id="PTHR19271:SF16">
    <property type="entry name" value="CYTOCHROME B"/>
    <property type="match status" value="1"/>
</dbReference>
<evidence type="ECO:0000256" key="4">
    <source>
        <dbReference type="ARBA" id="ARBA00029351"/>
    </source>
</evidence>
<reference evidence="9" key="1">
    <citation type="submission" date="2021-03" db="EMBL/GenBank/DDBJ databases">
        <title>Actinotalea soli sp. nov., isolated from soil.</title>
        <authorList>
            <person name="Ping W."/>
            <person name="Zhang J."/>
        </authorList>
    </citation>
    <scope>NUCLEOTIDE SEQUENCE</scope>
    <source>
        <strain evidence="9">BY-33</strain>
    </source>
</reference>
<accession>A0A939LTQ2</accession>
<dbReference type="GO" id="GO:0008121">
    <property type="term" value="F:quinol-cytochrome-c reductase activity"/>
    <property type="evidence" value="ECO:0007669"/>
    <property type="project" value="UniProtKB-EC"/>
</dbReference>
<feature type="transmembrane region" description="Helical" evidence="7">
    <location>
        <begin position="326"/>
        <end position="346"/>
    </location>
</feature>
<feature type="transmembrane region" description="Helical" evidence="7">
    <location>
        <begin position="67"/>
        <end position="85"/>
    </location>
</feature>
<proteinExistence type="predicted"/>
<name>A0A939LTQ2_9CELL</name>
<dbReference type="Gene3D" id="1.20.810.10">
    <property type="entry name" value="Cytochrome Bc1 Complex, Chain C"/>
    <property type="match status" value="1"/>
</dbReference>
<dbReference type="SUPFAM" id="SSF81342">
    <property type="entry name" value="Transmembrane di-heme cytochromes"/>
    <property type="match status" value="1"/>
</dbReference>
<comment type="caution">
    <text evidence="9">The sequence shown here is derived from an EMBL/GenBank/DDBJ whole genome shotgun (WGS) entry which is preliminary data.</text>
</comment>
<feature type="transmembrane region" description="Helical" evidence="7">
    <location>
        <begin position="97"/>
        <end position="117"/>
    </location>
</feature>
<feature type="domain" description="Cytochrome b/b6 N-terminal region profile" evidence="8">
    <location>
        <begin position="1"/>
        <end position="193"/>
    </location>
</feature>
<evidence type="ECO:0000256" key="3">
    <source>
        <dbReference type="ARBA" id="ARBA00016116"/>
    </source>
</evidence>
<comment type="catalytic activity">
    <reaction evidence="4">
        <text>a quinol + 2 Fe(III)-[cytochrome c](out) = a quinone + 2 Fe(II)-[cytochrome c](out) + 2 H(+)(out)</text>
        <dbReference type="Rhea" id="RHEA:11484"/>
        <dbReference type="Rhea" id="RHEA-COMP:10350"/>
        <dbReference type="Rhea" id="RHEA-COMP:14399"/>
        <dbReference type="ChEBI" id="CHEBI:15378"/>
        <dbReference type="ChEBI" id="CHEBI:24646"/>
        <dbReference type="ChEBI" id="CHEBI:29033"/>
        <dbReference type="ChEBI" id="CHEBI:29034"/>
        <dbReference type="ChEBI" id="CHEBI:132124"/>
        <dbReference type="EC" id="7.1.1.8"/>
    </reaction>
</comment>
<dbReference type="GO" id="GO:0022904">
    <property type="term" value="P:respiratory electron transport chain"/>
    <property type="evidence" value="ECO:0007669"/>
    <property type="project" value="InterPro"/>
</dbReference>
<comment type="cofactor">
    <cofactor evidence="1">
        <name>heme</name>
        <dbReference type="ChEBI" id="CHEBI:30413"/>
    </cofactor>
</comment>